<keyword evidence="3" id="KW-1185">Reference proteome</keyword>
<evidence type="ECO:0000313" key="2">
    <source>
        <dbReference type="EMBL" id="KAG8069479.1"/>
    </source>
</evidence>
<gene>
    <name evidence="2" type="ORF">GUJ93_ZPchr0006g45887</name>
</gene>
<sequence length="122" mass="13216">MMVPELAIGDELWRPAMSEGGGSSRVDDGDGAPMSGGSNEGEAEDGWMTVDMMGQMATVGAVTGGRIWWLEVEQRRRRRVCVKTKYGECVGGFWKRSTGGGVVLLMVRDGGGERGRNHMARH</sequence>
<dbReference type="AlphaFoldDB" id="A0A8J5SN35"/>
<protein>
    <submittedName>
        <fullName evidence="2">Uncharacterized protein</fullName>
    </submittedName>
</protein>
<accession>A0A8J5SN35</accession>
<dbReference type="Proteomes" id="UP000729402">
    <property type="component" value="Unassembled WGS sequence"/>
</dbReference>
<proteinExistence type="predicted"/>
<reference evidence="2" key="2">
    <citation type="submission" date="2021-02" db="EMBL/GenBank/DDBJ databases">
        <authorList>
            <person name="Kimball J.A."/>
            <person name="Haas M.W."/>
            <person name="Macchietto M."/>
            <person name="Kono T."/>
            <person name="Duquette J."/>
            <person name="Shao M."/>
        </authorList>
    </citation>
    <scope>NUCLEOTIDE SEQUENCE</scope>
    <source>
        <tissue evidence="2">Fresh leaf tissue</tissue>
    </source>
</reference>
<name>A0A8J5SN35_ZIZPA</name>
<evidence type="ECO:0000256" key="1">
    <source>
        <dbReference type="SAM" id="MobiDB-lite"/>
    </source>
</evidence>
<organism evidence="2 3">
    <name type="scientific">Zizania palustris</name>
    <name type="common">Northern wild rice</name>
    <dbReference type="NCBI Taxonomy" id="103762"/>
    <lineage>
        <taxon>Eukaryota</taxon>
        <taxon>Viridiplantae</taxon>
        <taxon>Streptophyta</taxon>
        <taxon>Embryophyta</taxon>
        <taxon>Tracheophyta</taxon>
        <taxon>Spermatophyta</taxon>
        <taxon>Magnoliopsida</taxon>
        <taxon>Liliopsida</taxon>
        <taxon>Poales</taxon>
        <taxon>Poaceae</taxon>
        <taxon>BOP clade</taxon>
        <taxon>Oryzoideae</taxon>
        <taxon>Oryzeae</taxon>
        <taxon>Zizaniinae</taxon>
        <taxon>Zizania</taxon>
    </lineage>
</organism>
<evidence type="ECO:0000313" key="3">
    <source>
        <dbReference type="Proteomes" id="UP000729402"/>
    </source>
</evidence>
<reference evidence="2" key="1">
    <citation type="journal article" date="2021" name="bioRxiv">
        <title>Whole Genome Assembly and Annotation of Northern Wild Rice, Zizania palustris L., Supports a Whole Genome Duplication in the Zizania Genus.</title>
        <authorList>
            <person name="Haas M."/>
            <person name="Kono T."/>
            <person name="Macchietto M."/>
            <person name="Millas R."/>
            <person name="McGilp L."/>
            <person name="Shao M."/>
            <person name="Duquette J."/>
            <person name="Hirsch C.N."/>
            <person name="Kimball J."/>
        </authorList>
    </citation>
    <scope>NUCLEOTIDE SEQUENCE</scope>
    <source>
        <tissue evidence="2">Fresh leaf tissue</tissue>
    </source>
</reference>
<comment type="caution">
    <text evidence="2">The sequence shown here is derived from an EMBL/GenBank/DDBJ whole genome shotgun (WGS) entry which is preliminary data.</text>
</comment>
<dbReference type="EMBL" id="JAAALK010000283">
    <property type="protein sequence ID" value="KAG8069479.1"/>
    <property type="molecule type" value="Genomic_DNA"/>
</dbReference>
<feature type="region of interest" description="Disordered" evidence="1">
    <location>
        <begin position="1"/>
        <end position="46"/>
    </location>
</feature>